<dbReference type="InterPro" id="IPR009057">
    <property type="entry name" value="Homeodomain-like_sf"/>
</dbReference>
<keyword evidence="2" id="KW-0238">DNA-binding</keyword>
<evidence type="ECO:0000313" key="6">
    <source>
        <dbReference type="EMBL" id="SUV17435.1"/>
    </source>
</evidence>
<sequence>MDWIVRINRVMDYIEQNLSGKIDAKEVAKLACCSEYHFPRMFSAITGFTLAEYIRRRRLSQAAFELQNNSSIRIIDLSIKYGYDSPDAFSRAFKNLHGVTPTVARKKGIELKAIPRLSFHISIKGDVEMDYRIEVLEVEVEIVGVKQEVRTADAFIDIPKMWEAANKNGLLQRLINMSWESPQCKMEGILGVCGKQAAITDEEFDYFMGCRYSQKFPNDMEKIVIPKNTTWAVFPNIMDAWNRLYTEWLPSSGYELADLPCVENYLAPDRIPSNELWVPVLQK</sequence>
<evidence type="ECO:0000256" key="3">
    <source>
        <dbReference type="ARBA" id="ARBA00023163"/>
    </source>
</evidence>
<dbReference type="InterPro" id="IPR029442">
    <property type="entry name" value="GyrI-like"/>
</dbReference>
<gene>
    <name evidence="6" type="primary">tetD_2</name>
    <name evidence="5" type="ORF">LS41612_10940</name>
    <name evidence="6" type="ORF">NCTC10338_02538</name>
</gene>
<dbReference type="GeneID" id="48276715"/>
<dbReference type="SMART" id="SM00342">
    <property type="entry name" value="HTH_ARAC"/>
    <property type="match status" value="1"/>
</dbReference>
<dbReference type="InterPro" id="IPR018062">
    <property type="entry name" value="HTH_AraC-typ_CS"/>
</dbReference>
<proteinExistence type="predicted"/>
<dbReference type="InterPro" id="IPR011256">
    <property type="entry name" value="Reg_factor_effector_dom_sf"/>
</dbReference>
<keyword evidence="3" id="KW-0804">Transcription</keyword>
<dbReference type="EMBL" id="CP019980">
    <property type="protein sequence ID" value="AVK96747.1"/>
    <property type="molecule type" value="Genomic_DNA"/>
</dbReference>
<evidence type="ECO:0000256" key="1">
    <source>
        <dbReference type="ARBA" id="ARBA00023015"/>
    </source>
</evidence>
<accession>A0A2S0K051</accession>
<evidence type="ECO:0000313" key="5">
    <source>
        <dbReference type="EMBL" id="AVK96747.1"/>
    </source>
</evidence>
<dbReference type="EMBL" id="UFSZ01000001">
    <property type="protein sequence ID" value="SUV17435.1"/>
    <property type="molecule type" value="Genomic_DNA"/>
</dbReference>
<dbReference type="Gene3D" id="1.10.10.60">
    <property type="entry name" value="Homeodomain-like"/>
    <property type="match status" value="2"/>
</dbReference>
<dbReference type="RefSeq" id="WP_024364682.1">
    <property type="nucleotide sequence ID" value="NZ_BJNS01000081.1"/>
</dbReference>
<dbReference type="SUPFAM" id="SSF55136">
    <property type="entry name" value="Probable bacterial effector-binding domain"/>
    <property type="match status" value="1"/>
</dbReference>
<dbReference type="PROSITE" id="PS00041">
    <property type="entry name" value="HTH_ARAC_FAMILY_1"/>
    <property type="match status" value="1"/>
</dbReference>
<reference evidence="6 8" key="2">
    <citation type="submission" date="2018-06" db="EMBL/GenBank/DDBJ databases">
        <authorList>
            <consortium name="Pathogen Informatics"/>
            <person name="Doyle S."/>
        </authorList>
    </citation>
    <scope>NUCLEOTIDE SEQUENCE [LARGE SCALE GENOMIC DNA]</scope>
    <source>
        <strain evidence="6 8">NCTC10338</strain>
    </source>
</reference>
<protein>
    <submittedName>
        <fullName evidence="5">AraC family transcriptional regulator</fullName>
    </submittedName>
    <submittedName>
        <fullName evidence="6">Transcriptional activator, AraC family</fullName>
    </submittedName>
</protein>
<evidence type="ECO:0000259" key="4">
    <source>
        <dbReference type="PROSITE" id="PS01124"/>
    </source>
</evidence>
<feature type="domain" description="HTH araC/xylS-type" evidence="4">
    <location>
        <begin position="8"/>
        <end position="107"/>
    </location>
</feature>
<name>A0A2S0K051_LYSSH</name>
<dbReference type="Pfam" id="PF06445">
    <property type="entry name" value="GyrI-like"/>
    <property type="match status" value="1"/>
</dbReference>
<dbReference type="PANTHER" id="PTHR47504">
    <property type="entry name" value="RIGHT ORIGIN-BINDING PROTEIN"/>
    <property type="match status" value="1"/>
</dbReference>
<dbReference type="SMART" id="SM00871">
    <property type="entry name" value="AraC_E_bind"/>
    <property type="match status" value="1"/>
</dbReference>
<reference evidence="5 7" key="1">
    <citation type="submission" date="2017-03" db="EMBL/GenBank/DDBJ databases">
        <title>The whole genome sequencing and assembly of Lysinibacillus sphaericus DSM 28T strain.</title>
        <authorList>
            <person name="Lee Y.-J."/>
            <person name="Yi H."/>
            <person name="Bahn Y.-S."/>
            <person name="Kim J.F."/>
            <person name="Lee D.-W."/>
        </authorList>
    </citation>
    <scope>NUCLEOTIDE SEQUENCE [LARGE SCALE GENOMIC DNA]</scope>
    <source>
        <strain evidence="5 7">DSM 28</strain>
    </source>
</reference>
<dbReference type="PANTHER" id="PTHR47504:SF5">
    <property type="entry name" value="RIGHT ORIGIN-BINDING PROTEIN"/>
    <property type="match status" value="1"/>
</dbReference>
<dbReference type="Gene3D" id="3.20.80.10">
    <property type="entry name" value="Regulatory factor, effector binding domain"/>
    <property type="match status" value="1"/>
</dbReference>
<dbReference type="Proteomes" id="UP000255295">
    <property type="component" value="Unassembled WGS sequence"/>
</dbReference>
<dbReference type="InterPro" id="IPR010499">
    <property type="entry name" value="AraC_E-bd"/>
</dbReference>
<dbReference type="PROSITE" id="PS01124">
    <property type="entry name" value="HTH_ARAC_FAMILY_2"/>
    <property type="match status" value="1"/>
</dbReference>
<keyword evidence="1" id="KW-0805">Transcription regulation</keyword>
<organism evidence="5 7">
    <name type="scientific">Lysinibacillus sphaericus</name>
    <name type="common">Bacillus sphaericus</name>
    <dbReference type="NCBI Taxonomy" id="1421"/>
    <lineage>
        <taxon>Bacteria</taxon>
        <taxon>Bacillati</taxon>
        <taxon>Bacillota</taxon>
        <taxon>Bacilli</taxon>
        <taxon>Bacillales</taxon>
        <taxon>Bacillaceae</taxon>
        <taxon>Lysinibacillus</taxon>
    </lineage>
</organism>
<dbReference type="InterPro" id="IPR050959">
    <property type="entry name" value="MarA-like"/>
</dbReference>
<evidence type="ECO:0000313" key="7">
    <source>
        <dbReference type="Proteomes" id="UP000238825"/>
    </source>
</evidence>
<evidence type="ECO:0000313" key="8">
    <source>
        <dbReference type="Proteomes" id="UP000255295"/>
    </source>
</evidence>
<dbReference type="GO" id="GO:0043565">
    <property type="term" value="F:sequence-specific DNA binding"/>
    <property type="evidence" value="ECO:0007669"/>
    <property type="project" value="InterPro"/>
</dbReference>
<dbReference type="InterPro" id="IPR018060">
    <property type="entry name" value="HTH_AraC"/>
</dbReference>
<dbReference type="GO" id="GO:0003700">
    <property type="term" value="F:DNA-binding transcription factor activity"/>
    <property type="evidence" value="ECO:0007669"/>
    <property type="project" value="InterPro"/>
</dbReference>
<evidence type="ECO:0000256" key="2">
    <source>
        <dbReference type="ARBA" id="ARBA00023125"/>
    </source>
</evidence>
<dbReference type="Proteomes" id="UP000238825">
    <property type="component" value="Chromosome"/>
</dbReference>
<dbReference type="SUPFAM" id="SSF46689">
    <property type="entry name" value="Homeodomain-like"/>
    <property type="match status" value="2"/>
</dbReference>
<dbReference type="Pfam" id="PF12833">
    <property type="entry name" value="HTH_18"/>
    <property type="match status" value="1"/>
</dbReference>
<dbReference type="AlphaFoldDB" id="A0A2S0K051"/>